<name>A0A0W0U917_9GAMM</name>
<accession>A0A0W0U917</accession>
<comment type="caution">
    <text evidence="2">The sequence shown here is derived from an EMBL/GenBank/DDBJ whole genome shotgun (WGS) entry which is preliminary data.</text>
</comment>
<reference evidence="2 3" key="1">
    <citation type="submission" date="2015-11" db="EMBL/GenBank/DDBJ databases">
        <title>Genomic analysis of 38 Legionella species identifies large and diverse effector repertoires.</title>
        <authorList>
            <person name="Burstein D."/>
            <person name="Amaro F."/>
            <person name="Zusman T."/>
            <person name="Lifshitz Z."/>
            <person name="Cohen O."/>
            <person name="Gilbert J.A."/>
            <person name="Pupko T."/>
            <person name="Shuman H.A."/>
            <person name="Segal G."/>
        </authorList>
    </citation>
    <scope>NUCLEOTIDE SEQUENCE [LARGE SCALE GENOMIC DNA]</scope>
    <source>
        <strain evidence="2 3">ATCC 49504</strain>
    </source>
</reference>
<feature type="transmembrane region" description="Helical" evidence="1">
    <location>
        <begin position="12"/>
        <end position="33"/>
    </location>
</feature>
<proteinExistence type="predicted"/>
<keyword evidence="1" id="KW-1133">Transmembrane helix</keyword>
<dbReference type="AlphaFoldDB" id="A0A0W0U917"/>
<sequence length="83" mass="9973">MFIYEIYSRRIICFKAIVFYHVKAWILAAVLFANHLQMEMVEIFLGTPTNAYDAMYHINCYRELTLPELIMYLFDLIFPNLQL</sequence>
<dbReference type="Proteomes" id="UP000054785">
    <property type="component" value="Unassembled WGS sequence"/>
</dbReference>
<gene>
    <name evidence="2" type="ORF">Lgee_0153</name>
</gene>
<evidence type="ECO:0000313" key="2">
    <source>
        <dbReference type="EMBL" id="KTD04400.1"/>
    </source>
</evidence>
<keyword evidence="1" id="KW-0472">Membrane</keyword>
<dbReference type="EMBL" id="LNYC01000004">
    <property type="protein sequence ID" value="KTD04400.1"/>
    <property type="molecule type" value="Genomic_DNA"/>
</dbReference>
<organism evidence="2 3">
    <name type="scientific">Legionella geestiana</name>
    <dbReference type="NCBI Taxonomy" id="45065"/>
    <lineage>
        <taxon>Bacteria</taxon>
        <taxon>Pseudomonadati</taxon>
        <taxon>Pseudomonadota</taxon>
        <taxon>Gammaproteobacteria</taxon>
        <taxon>Legionellales</taxon>
        <taxon>Legionellaceae</taxon>
        <taxon>Legionella</taxon>
    </lineage>
</organism>
<evidence type="ECO:0000256" key="1">
    <source>
        <dbReference type="SAM" id="Phobius"/>
    </source>
</evidence>
<dbReference type="STRING" id="45065.Lgee_0153"/>
<keyword evidence="3" id="KW-1185">Reference proteome</keyword>
<keyword evidence="1" id="KW-0812">Transmembrane</keyword>
<protein>
    <submittedName>
        <fullName evidence="2">Uncharacterized protein</fullName>
    </submittedName>
</protein>
<evidence type="ECO:0000313" key="3">
    <source>
        <dbReference type="Proteomes" id="UP000054785"/>
    </source>
</evidence>